<dbReference type="Pfam" id="PF14954">
    <property type="entry name" value="LIX1"/>
    <property type="match status" value="1"/>
</dbReference>
<dbReference type="STRING" id="13616.ENSMODP00000019404"/>
<dbReference type="eggNOG" id="ENOG502QR91">
    <property type="taxonomic scope" value="Eukaryota"/>
</dbReference>
<dbReference type="OrthoDB" id="6250996at2759"/>
<dbReference type="GO" id="GO:0005737">
    <property type="term" value="C:cytoplasm"/>
    <property type="evidence" value="ECO:0000318"/>
    <property type="project" value="GO_Central"/>
</dbReference>
<dbReference type="AlphaFoldDB" id="F6SKK6"/>
<dbReference type="FunCoup" id="F6SKK6">
    <property type="interactions" value="287"/>
</dbReference>
<dbReference type="GO" id="GO:0097352">
    <property type="term" value="P:autophagosome maturation"/>
    <property type="evidence" value="ECO:0000318"/>
    <property type="project" value="GO_Central"/>
</dbReference>
<proteinExistence type="inferred from homology"/>
<dbReference type="GeneID" id="100012442"/>
<dbReference type="Bgee" id="ENSMODG00000015547">
    <property type="expression patterns" value="Expressed in forelimb bud and 12 other cell types or tissues"/>
</dbReference>
<dbReference type="GeneTree" id="ENSGT00390000005869"/>
<name>F6SKK6_MONDO</name>
<reference evidence="2 3" key="1">
    <citation type="journal article" date="2007" name="Nature">
        <title>Genome of the marsupial Monodelphis domestica reveals innovation in non-coding sequences.</title>
        <authorList>
            <person name="Mikkelsen T.S."/>
            <person name="Wakefield M.J."/>
            <person name="Aken B."/>
            <person name="Amemiya C.T."/>
            <person name="Chang J.L."/>
            <person name="Duke S."/>
            <person name="Garber M."/>
            <person name="Gentles A.J."/>
            <person name="Goodstadt L."/>
            <person name="Heger A."/>
            <person name="Jurka J."/>
            <person name="Kamal M."/>
            <person name="Mauceli E."/>
            <person name="Searle S.M."/>
            <person name="Sharpe T."/>
            <person name="Baker M.L."/>
            <person name="Batzer M.A."/>
            <person name="Benos P.V."/>
            <person name="Belov K."/>
            <person name="Clamp M."/>
            <person name="Cook A."/>
            <person name="Cuff J."/>
            <person name="Das R."/>
            <person name="Davidow L."/>
            <person name="Deakin J.E."/>
            <person name="Fazzari M.J."/>
            <person name="Glass J.L."/>
            <person name="Grabherr M."/>
            <person name="Greally J.M."/>
            <person name="Gu W."/>
            <person name="Hore T.A."/>
            <person name="Huttley G.A."/>
            <person name="Kleber M."/>
            <person name="Jirtle R.L."/>
            <person name="Koina E."/>
            <person name="Lee J.T."/>
            <person name="Mahony S."/>
            <person name="Marra M.A."/>
            <person name="Miller R.D."/>
            <person name="Nicholls R.D."/>
            <person name="Oda M."/>
            <person name="Papenfuss A.T."/>
            <person name="Parra Z.E."/>
            <person name="Pollock D.D."/>
            <person name="Ray D.A."/>
            <person name="Schein J.E."/>
            <person name="Speed T.P."/>
            <person name="Thompson K."/>
            <person name="VandeBerg J.L."/>
            <person name="Wade C.M."/>
            <person name="Walker J.A."/>
            <person name="Waters P.D."/>
            <person name="Webber C."/>
            <person name="Weidman J.R."/>
            <person name="Xie X."/>
            <person name="Zody M.C."/>
            <person name="Baldwin J."/>
            <person name="Abdouelleil A."/>
            <person name="Abdulkadir J."/>
            <person name="Abebe A."/>
            <person name="Abera B."/>
            <person name="Abreu J."/>
            <person name="Acer S.C."/>
            <person name="Aftuck L."/>
            <person name="Alexander A."/>
            <person name="An P."/>
            <person name="Anderson E."/>
            <person name="Anderson S."/>
            <person name="Arachi H."/>
            <person name="Azer M."/>
            <person name="Bachantsang P."/>
            <person name="Barry A."/>
            <person name="Bayul T."/>
            <person name="Berlin A."/>
            <person name="Bessette D."/>
            <person name="Bloom T."/>
            <person name="Bloom T."/>
            <person name="Boguslavskiy L."/>
            <person name="Bonnet C."/>
            <person name="Boukhgalter B."/>
            <person name="Bourzgui I."/>
            <person name="Brown A."/>
            <person name="Cahill P."/>
            <person name="Channer S."/>
            <person name="Cheshatsang Y."/>
            <person name="Chuda L."/>
            <person name="Citroen M."/>
            <person name="Collymore A."/>
            <person name="Cooke P."/>
            <person name="Costello M."/>
            <person name="D'Aco K."/>
            <person name="Daza R."/>
            <person name="De Haan G."/>
            <person name="DeGray S."/>
            <person name="DeMaso C."/>
            <person name="Dhargay N."/>
            <person name="Dooley K."/>
            <person name="Dooley E."/>
            <person name="Doricent M."/>
            <person name="Dorje P."/>
            <person name="Dorjee K."/>
            <person name="Dupes A."/>
            <person name="Elong R."/>
            <person name="Falk J."/>
            <person name="Farina A."/>
            <person name="Faro S."/>
            <person name="Ferguson D."/>
            <person name="Fisher S."/>
            <person name="Foley C.D."/>
            <person name="Franke A."/>
            <person name="Friedrich D."/>
            <person name="Gadbois L."/>
            <person name="Gearin G."/>
            <person name="Gearin C.R."/>
            <person name="Giannoukos G."/>
            <person name="Goode T."/>
            <person name="Graham J."/>
            <person name="Grandbois E."/>
            <person name="Grewal S."/>
            <person name="Gyaltsen K."/>
            <person name="Hafez N."/>
            <person name="Hagos B."/>
            <person name="Hall J."/>
            <person name="Henson C."/>
            <person name="Hollinger A."/>
            <person name="Honan T."/>
            <person name="Huard M.D."/>
            <person name="Hughes L."/>
            <person name="Hurhula B."/>
            <person name="Husby M.E."/>
            <person name="Kamat A."/>
            <person name="Kanga B."/>
            <person name="Kashin S."/>
            <person name="Khazanovich D."/>
            <person name="Kisner P."/>
            <person name="Lance K."/>
            <person name="Lara M."/>
            <person name="Lee W."/>
            <person name="Lennon N."/>
            <person name="Letendre F."/>
            <person name="LeVine R."/>
            <person name="Lipovsky A."/>
            <person name="Liu X."/>
            <person name="Liu J."/>
            <person name="Liu S."/>
            <person name="Lokyitsang T."/>
            <person name="Lokyitsang Y."/>
            <person name="Lubonja R."/>
            <person name="Lui A."/>
            <person name="MacDonald P."/>
            <person name="Magnisalis V."/>
            <person name="Maru K."/>
            <person name="Matthews C."/>
            <person name="McCusker W."/>
            <person name="McDonough S."/>
            <person name="Mehta T."/>
            <person name="Meldrim J."/>
            <person name="Meneus L."/>
            <person name="Mihai O."/>
            <person name="Mihalev A."/>
            <person name="Mihova T."/>
            <person name="Mittelman R."/>
            <person name="Mlenga V."/>
            <person name="Montmayeur A."/>
            <person name="Mulrain L."/>
            <person name="Navidi A."/>
            <person name="Naylor J."/>
            <person name="Negash T."/>
            <person name="Nguyen T."/>
            <person name="Nguyen N."/>
            <person name="Nicol R."/>
            <person name="Norbu C."/>
            <person name="Norbu N."/>
            <person name="Novod N."/>
            <person name="O'Neill B."/>
            <person name="Osman S."/>
            <person name="Markiewicz E."/>
            <person name="Oyono O.L."/>
            <person name="Patti C."/>
            <person name="Phunkhang P."/>
            <person name="Pierre F."/>
            <person name="Priest M."/>
            <person name="Raghuraman S."/>
            <person name="Rege F."/>
            <person name="Reyes R."/>
            <person name="Rise C."/>
            <person name="Rogov P."/>
            <person name="Ross K."/>
            <person name="Ryan E."/>
            <person name="Settipalli S."/>
            <person name="Shea T."/>
            <person name="Sherpa N."/>
            <person name="Shi L."/>
            <person name="Shih D."/>
            <person name="Sparrow T."/>
            <person name="Spaulding J."/>
            <person name="Stalker J."/>
            <person name="Stange-Thomann N."/>
            <person name="Stavropoulos S."/>
            <person name="Stone C."/>
            <person name="Strader C."/>
            <person name="Tesfaye S."/>
            <person name="Thomson T."/>
            <person name="Thoulutsang Y."/>
            <person name="Thoulutsang D."/>
            <person name="Topham K."/>
            <person name="Topping I."/>
            <person name="Tsamla T."/>
            <person name="Vassiliev H."/>
            <person name="Vo A."/>
            <person name="Wangchuk T."/>
            <person name="Wangdi T."/>
            <person name="Weiand M."/>
            <person name="Wilkinson J."/>
            <person name="Wilson A."/>
            <person name="Yadav S."/>
            <person name="Young G."/>
            <person name="Yu Q."/>
            <person name="Zembek L."/>
            <person name="Zhong D."/>
            <person name="Zimmer A."/>
            <person name="Zwirko Z."/>
            <person name="Jaffe D.B."/>
            <person name="Alvarez P."/>
            <person name="Brockman W."/>
            <person name="Butler J."/>
            <person name="Chin C."/>
            <person name="Gnerre S."/>
            <person name="MacCallum I."/>
            <person name="Graves J.A."/>
            <person name="Ponting C.P."/>
            <person name="Breen M."/>
            <person name="Samollow P.B."/>
            <person name="Lander E.S."/>
            <person name="Lindblad-Toh K."/>
        </authorList>
    </citation>
    <scope>NUCLEOTIDE SEQUENCE [LARGE SCALE GENOMIC DNA]</scope>
</reference>
<protein>
    <submittedName>
        <fullName evidence="2">Limb and CNS expressed 1</fullName>
    </submittedName>
</protein>
<keyword evidence="3" id="KW-1185">Reference proteome</keyword>
<dbReference type="InParanoid" id="F6SKK6"/>
<dbReference type="HOGENOM" id="CLU_065651_1_1_1"/>
<gene>
    <name evidence="2" type="primary">LIX1</name>
</gene>
<reference evidence="2" key="2">
    <citation type="submission" date="2025-08" db="UniProtKB">
        <authorList>
            <consortium name="Ensembl"/>
        </authorList>
    </citation>
    <scope>IDENTIFICATION</scope>
</reference>
<dbReference type="PANTHER" id="PTHR31139:SF5">
    <property type="entry name" value="PROTEIN LIMB EXPRESSION 1 HOMOLOG"/>
    <property type="match status" value="1"/>
</dbReference>
<evidence type="ECO:0000256" key="1">
    <source>
        <dbReference type="ARBA" id="ARBA00007468"/>
    </source>
</evidence>
<sequence length="282" mass="32077">MDRTLESLKHIITQVLPHRDPDLVFKDLNVVSMLQEFWEGKQQQKAVFPSEGLVVYESLPSPGPPFVSYVTLPGGSCFGNFQCCLSRAEARRDAAKVALINSLFNELPSRRITKEFIIESVQEAIASTSGTINDADDPSTSIGAYHYMLESNMGKTMLEFQELMIVFQLLHWNGSLKALRETKCSRQEVISYYSQYSLDERMRSHMALDWIMKEQDSPGIVSQELQMALRELEEARRGGQELRFYKEKKEILSLALAQLYSDQNTSSPRDDQMSLAALCGYH</sequence>
<dbReference type="InterPro" id="IPR051436">
    <property type="entry name" value="Autophagy-related_EPG5"/>
</dbReference>
<dbReference type="InterPro" id="IPR029270">
    <property type="entry name" value="LIX1"/>
</dbReference>
<evidence type="ECO:0000313" key="2">
    <source>
        <dbReference type="Ensembl" id="ENSMODP00000019404.2"/>
    </source>
</evidence>
<comment type="similarity">
    <text evidence="1">Belongs to the LIX1 family.</text>
</comment>
<dbReference type="CTD" id="167410"/>
<dbReference type="PANTHER" id="PTHR31139">
    <property type="entry name" value="ECTOPIC P GRANULES PROTEIN 5 HOMOLOG"/>
    <property type="match status" value="1"/>
</dbReference>
<dbReference type="OMA" id="AMLQEFW"/>
<dbReference type="Ensembl" id="ENSMODT00000019752.4">
    <property type="protein sequence ID" value="ENSMODP00000019404.2"/>
    <property type="gene ID" value="ENSMODG00000015547.4"/>
</dbReference>
<organism evidence="2 3">
    <name type="scientific">Monodelphis domestica</name>
    <name type="common">Gray short-tailed opossum</name>
    <dbReference type="NCBI Taxonomy" id="13616"/>
    <lineage>
        <taxon>Eukaryota</taxon>
        <taxon>Metazoa</taxon>
        <taxon>Chordata</taxon>
        <taxon>Craniata</taxon>
        <taxon>Vertebrata</taxon>
        <taxon>Euteleostomi</taxon>
        <taxon>Mammalia</taxon>
        <taxon>Metatheria</taxon>
        <taxon>Didelphimorphia</taxon>
        <taxon>Didelphidae</taxon>
        <taxon>Monodelphis</taxon>
    </lineage>
</organism>
<accession>F6SKK6</accession>
<reference evidence="2" key="3">
    <citation type="submission" date="2025-09" db="UniProtKB">
        <authorList>
            <consortium name="Ensembl"/>
        </authorList>
    </citation>
    <scope>IDENTIFICATION</scope>
</reference>
<dbReference type="KEGG" id="mdo:100012442"/>
<dbReference type="RefSeq" id="XP_001363951.1">
    <property type="nucleotide sequence ID" value="XM_001363914.4"/>
</dbReference>
<evidence type="ECO:0000313" key="3">
    <source>
        <dbReference type="Proteomes" id="UP000002280"/>
    </source>
</evidence>
<dbReference type="Proteomes" id="UP000002280">
    <property type="component" value="Chromosome 3"/>
</dbReference>